<sequence>MPEKLLRKLNLDVLGIGASLLCAIHCALLPVLITLLPLLGAHLLENEKLEYGLMACTFVIGCLALFRGYRHQHRQLLPLLLFLAGFAGLLLGHYAMPPLWRPIVITAGALLIIIAHIWNLHKCRH</sequence>
<evidence type="ECO:0000256" key="1">
    <source>
        <dbReference type="SAM" id="Phobius"/>
    </source>
</evidence>
<keyword evidence="1" id="KW-0812">Transmembrane</keyword>
<dbReference type="EMBL" id="FOBB01000001">
    <property type="protein sequence ID" value="SEK68350.1"/>
    <property type="molecule type" value="Genomic_DNA"/>
</dbReference>
<dbReference type="Pfam" id="PF03203">
    <property type="entry name" value="MerC"/>
    <property type="match status" value="1"/>
</dbReference>
<keyword evidence="3" id="KW-1185">Reference proteome</keyword>
<keyword evidence="1" id="KW-0472">Membrane</keyword>
<feature type="transmembrane region" description="Helical" evidence="1">
    <location>
        <begin position="51"/>
        <end position="69"/>
    </location>
</feature>
<keyword evidence="1" id="KW-1133">Transmembrane helix</keyword>
<accession>A0A1H7J309</accession>
<evidence type="ECO:0000313" key="3">
    <source>
        <dbReference type="Proteomes" id="UP000198984"/>
    </source>
</evidence>
<dbReference type="STRING" id="573321.SAMN04488505_101694"/>
<dbReference type="GO" id="GO:0016020">
    <property type="term" value="C:membrane"/>
    <property type="evidence" value="ECO:0007669"/>
    <property type="project" value="InterPro"/>
</dbReference>
<dbReference type="RefSeq" id="WP_089906739.1">
    <property type="nucleotide sequence ID" value="NZ_FOBB01000001.1"/>
</dbReference>
<dbReference type="Proteomes" id="UP000198984">
    <property type="component" value="Unassembled WGS sequence"/>
</dbReference>
<dbReference type="AlphaFoldDB" id="A0A1H7J309"/>
<proteinExistence type="predicted"/>
<dbReference type="OrthoDB" id="5966279at2"/>
<reference evidence="2 3" key="1">
    <citation type="submission" date="2016-10" db="EMBL/GenBank/DDBJ databases">
        <authorList>
            <person name="de Groot N.N."/>
        </authorList>
    </citation>
    <scope>NUCLEOTIDE SEQUENCE [LARGE SCALE GENOMIC DNA]</scope>
    <source>
        <strain evidence="2 3">DSM 21039</strain>
    </source>
</reference>
<name>A0A1H7J309_9BACT</name>
<evidence type="ECO:0000313" key="2">
    <source>
        <dbReference type="EMBL" id="SEK68350.1"/>
    </source>
</evidence>
<organism evidence="2 3">
    <name type="scientific">Chitinophaga rupis</name>
    <dbReference type="NCBI Taxonomy" id="573321"/>
    <lineage>
        <taxon>Bacteria</taxon>
        <taxon>Pseudomonadati</taxon>
        <taxon>Bacteroidota</taxon>
        <taxon>Chitinophagia</taxon>
        <taxon>Chitinophagales</taxon>
        <taxon>Chitinophagaceae</taxon>
        <taxon>Chitinophaga</taxon>
    </lineage>
</organism>
<gene>
    <name evidence="2" type="ORF">SAMN04488505_101694</name>
</gene>
<dbReference type="InterPro" id="IPR004891">
    <property type="entry name" value="Mercury-R_MerC"/>
</dbReference>
<feature type="transmembrane region" description="Helical" evidence="1">
    <location>
        <begin position="102"/>
        <end position="120"/>
    </location>
</feature>
<dbReference type="GO" id="GO:0015097">
    <property type="term" value="F:mercury ion transmembrane transporter activity"/>
    <property type="evidence" value="ECO:0007669"/>
    <property type="project" value="InterPro"/>
</dbReference>
<feature type="transmembrane region" description="Helical" evidence="1">
    <location>
        <begin position="12"/>
        <end position="39"/>
    </location>
</feature>
<protein>
    <submittedName>
        <fullName evidence="2">MerC mercury resistance protein</fullName>
    </submittedName>
</protein>
<feature type="transmembrane region" description="Helical" evidence="1">
    <location>
        <begin position="76"/>
        <end position="96"/>
    </location>
</feature>